<evidence type="ECO:0000256" key="1">
    <source>
        <dbReference type="ARBA" id="ARBA00009353"/>
    </source>
</evidence>
<dbReference type="PANTHER" id="PTHR11092">
    <property type="entry name" value="SUGAR NUCLEOTIDE EPIMERASE RELATED"/>
    <property type="match status" value="1"/>
</dbReference>
<evidence type="ECO:0000313" key="5">
    <source>
        <dbReference type="Proteomes" id="UP000031563"/>
    </source>
</evidence>
<protein>
    <submittedName>
        <fullName evidence="4">Cell division inhibitor</fullName>
    </submittedName>
</protein>
<dbReference type="Pfam" id="PF08338">
    <property type="entry name" value="DUF1731"/>
    <property type="match status" value="1"/>
</dbReference>
<dbReference type="AlphaFoldDB" id="A0A0F5I501"/>
<dbReference type="InterPro" id="IPR001509">
    <property type="entry name" value="Epimerase_deHydtase"/>
</dbReference>
<dbReference type="EMBL" id="JWIR02000030">
    <property type="protein sequence ID" value="KKB40350.1"/>
    <property type="molecule type" value="Genomic_DNA"/>
</dbReference>
<dbReference type="GO" id="GO:0051301">
    <property type="term" value="P:cell division"/>
    <property type="evidence" value="ECO:0007669"/>
    <property type="project" value="UniProtKB-KW"/>
</dbReference>
<evidence type="ECO:0000313" key="4">
    <source>
        <dbReference type="EMBL" id="KKB40350.1"/>
    </source>
</evidence>
<dbReference type="Gene3D" id="3.40.50.720">
    <property type="entry name" value="NAD(P)-binding Rossmann-like Domain"/>
    <property type="match status" value="1"/>
</dbReference>
<dbReference type="SUPFAM" id="SSF51735">
    <property type="entry name" value="NAD(P)-binding Rossmann-fold domains"/>
    <property type="match status" value="1"/>
</dbReference>
<dbReference type="STRING" id="1221996.QY95_01733"/>
<name>A0A0F5I501_BACTR</name>
<evidence type="ECO:0000259" key="2">
    <source>
        <dbReference type="Pfam" id="PF01370"/>
    </source>
</evidence>
<dbReference type="CDD" id="cd05242">
    <property type="entry name" value="SDR_a8"/>
    <property type="match status" value="1"/>
</dbReference>
<reference evidence="4" key="1">
    <citation type="submission" date="2015-02" db="EMBL/GenBank/DDBJ databases">
        <title>Genome Assembly of Bacillaceae bacterium MTCC 8252.</title>
        <authorList>
            <person name="Verma A."/>
            <person name="Khatri I."/>
            <person name="Mual P."/>
            <person name="Subramanian S."/>
            <person name="Krishnamurthi S."/>
        </authorList>
    </citation>
    <scope>NUCLEOTIDE SEQUENCE [LARGE SCALE GENOMIC DNA]</scope>
    <source>
        <strain evidence="4">MTCC 8252</strain>
    </source>
</reference>
<dbReference type="Pfam" id="PF01370">
    <property type="entry name" value="Epimerase"/>
    <property type="match status" value="1"/>
</dbReference>
<dbReference type="InterPro" id="IPR013549">
    <property type="entry name" value="DUF1731"/>
</dbReference>
<comment type="caution">
    <text evidence="4">The sequence shown here is derived from an EMBL/GenBank/DDBJ whole genome shotgun (WGS) entry which is preliminary data.</text>
</comment>
<dbReference type="OrthoDB" id="9801773at2"/>
<sequence>MRIVIAGGTGFIGQKLTDALIEAGHEVLILTRKEKAPAGKISYVKWLEESASPESQIGNADVFINLAGVSINNGRWNAAHQKQIYDSRMEATDELLRIISVLPKKPSAFINASAIGIYPSSFSAVYTEASLETAKDFLGKTVHDWEERAKQAESYSNRMAFMRFGVVLGNEGGAFPLMSLPYKFFAGGTVGSGKQWVSWVHITDVVRSIIFVIEKENIHGPVNVTSPSPVRMKDFGKTIGAVLHRPHWLPVPSLMMELALGQKSTLVLEGQHVIPEVLTEEGFQFMFPSLRLALEDLLIKK</sequence>
<comment type="similarity">
    <text evidence="1">Belongs to the NAD(P)-dependent epimerase/dehydratase family. SDR39U1 subfamily.</text>
</comment>
<keyword evidence="5" id="KW-1185">Reference proteome</keyword>
<accession>A0A0F5I501</accession>
<proteinExistence type="inferred from homology"/>
<dbReference type="NCBIfam" id="TIGR01777">
    <property type="entry name" value="yfcH"/>
    <property type="match status" value="1"/>
</dbReference>
<dbReference type="InterPro" id="IPR036291">
    <property type="entry name" value="NAD(P)-bd_dom_sf"/>
</dbReference>
<feature type="domain" description="NAD-dependent epimerase/dehydratase" evidence="2">
    <location>
        <begin position="3"/>
        <end position="217"/>
    </location>
</feature>
<dbReference type="PANTHER" id="PTHR11092:SF0">
    <property type="entry name" value="EPIMERASE FAMILY PROTEIN SDR39U1"/>
    <property type="match status" value="1"/>
</dbReference>
<dbReference type="InterPro" id="IPR010099">
    <property type="entry name" value="SDR39U1"/>
</dbReference>
<dbReference type="RefSeq" id="WP_040047871.1">
    <property type="nucleotide sequence ID" value="NZ_JWIR02000030.1"/>
</dbReference>
<gene>
    <name evidence="4" type="ORF">QY95_01733</name>
</gene>
<dbReference type="Proteomes" id="UP000031563">
    <property type="component" value="Unassembled WGS sequence"/>
</dbReference>
<feature type="domain" description="DUF1731" evidence="3">
    <location>
        <begin position="251"/>
        <end position="297"/>
    </location>
</feature>
<evidence type="ECO:0000259" key="3">
    <source>
        <dbReference type="Pfam" id="PF08338"/>
    </source>
</evidence>
<organism evidence="4 5">
    <name type="scientific">Bacillus thermotolerans</name>
    <name type="common">Quasibacillus thermotolerans</name>
    <dbReference type="NCBI Taxonomy" id="1221996"/>
    <lineage>
        <taxon>Bacteria</taxon>
        <taxon>Bacillati</taxon>
        <taxon>Bacillota</taxon>
        <taxon>Bacilli</taxon>
        <taxon>Bacillales</taxon>
        <taxon>Bacillaceae</taxon>
        <taxon>Bacillus</taxon>
    </lineage>
</organism>